<feature type="non-terminal residue" evidence="1">
    <location>
        <position position="1"/>
    </location>
</feature>
<gene>
    <name evidence="1" type="ORF">M8C21_014344</name>
</gene>
<name>A0AAD5BMR8_AMBAR</name>
<evidence type="ECO:0000313" key="1">
    <source>
        <dbReference type="EMBL" id="KAI7726288.1"/>
    </source>
</evidence>
<protein>
    <submittedName>
        <fullName evidence="1">Uncharacterized protein</fullName>
    </submittedName>
</protein>
<accession>A0AAD5BMR8</accession>
<dbReference type="Proteomes" id="UP001206925">
    <property type="component" value="Unassembled WGS sequence"/>
</dbReference>
<reference evidence="1" key="1">
    <citation type="submission" date="2022-06" db="EMBL/GenBank/DDBJ databases">
        <title>Uncovering the hologenomic basis of an extraordinary plant invasion.</title>
        <authorList>
            <person name="Bieker V.C."/>
            <person name="Martin M.D."/>
            <person name="Gilbert T."/>
            <person name="Hodgins K."/>
            <person name="Battlay P."/>
            <person name="Petersen B."/>
            <person name="Wilson J."/>
        </authorList>
    </citation>
    <scope>NUCLEOTIDE SEQUENCE</scope>
    <source>
        <strain evidence="1">AA19_3_7</strain>
        <tissue evidence="1">Leaf</tissue>
    </source>
</reference>
<keyword evidence="2" id="KW-1185">Reference proteome</keyword>
<evidence type="ECO:0000313" key="2">
    <source>
        <dbReference type="Proteomes" id="UP001206925"/>
    </source>
</evidence>
<comment type="caution">
    <text evidence="1">The sequence shown here is derived from an EMBL/GenBank/DDBJ whole genome shotgun (WGS) entry which is preliminary data.</text>
</comment>
<sequence length="120" mass="13875">FSTALPLPLLLHIIISHRNHFLFSTLSDLSANFAPFRFMVLAITGSWHIRKNQSLNDLPNFQHRFTDLEKIRDRDESNRYQESTETLTRSLSEFGMMAADAEPAKIILRRRQFGNQPGTT</sequence>
<proteinExistence type="predicted"/>
<dbReference type="AlphaFoldDB" id="A0AAD5BMR8"/>
<dbReference type="EMBL" id="JAMZMK010011719">
    <property type="protein sequence ID" value="KAI7726288.1"/>
    <property type="molecule type" value="Genomic_DNA"/>
</dbReference>
<organism evidence="1 2">
    <name type="scientific">Ambrosia artemisiifolia</name>
    <name type="common">Common ragweed</name>
    <dbReference type="NCBI Taxonomy" id="4212"/>
    <lineage>
        <taxon>Eukaryota</taxon>
        <taxon>Viridiplantae</taxon>
        <taxon>Streptophyta</taxon>
        <taxon>Embryophyta</taxon>
        <taxon>Tracheophyta</taxon>
        <taxon>Spermatophyta</taxon>
        <taxon>Magnoliopsida</taxon>
        <taxon>eudicotyledons</taxon>
        <taxon>Gunneridae</taxon>
        <taxon>Pentapetalae</taxon>
        <taxon>asterids</taxon>
        <taxon>campanulids</taxon>
        <taxon>Asterales</taxon>
        <taxon>Asteraceae</taxon>
        <taxon>Asteroideae</taxon>
        <taxon>Heliantheae alliance</taxon>
        <taxon>Heliantheae</taxon>
        <taxon>Ambrosia</taxon>
    </lineage>
</organism>
<feature type="non-terminal residue" evidence="1">
    <location>
        <position position="120"/>
    </location>
</feature>